<dbReference type="AlphaFoldDB" id="K9Y1G7"/>
<evidence type="ECO:0000313" key="1">
    <source>
        <dbReference type="EMBL" id="AFZ37822.1"/>
    </source>
</evidence>
<sequence>MGLFDNFSSVRTKSNTDLSPAESFAGIMLATIAADGYLANEEIQSLVATLYRMKLFQSYPSDHVSRMINKLMKIIEIQGVDSLLKVAVSSLPEYLHETVFAVATDLILSDGEVSDDEEAVLSKLCRSLSISQETVNQIIKVMIIKNKG</sequence>
<dbReference type="Proteomes" id="UP000010473">
    <property type="component" value="Chromosome"/>
</dbReference>
<dbReference type="KEGG" id="scs:Sta7437_4353"/>
<dbReference type="STRING" id="111780.Sta7437_4353"/>
<evidence type="ECO:0000313" key="2">
    <source>
        <dbReference type="Proteomes" id="UP000010473"/>
    </source>
</evidence>
<dbReference type="RefSeq" id="WP_015195476.1">
    <property type="nucleotide sequence ID" value="NC_019748.1"/>
</dbReference>
<gene>
    <name evidence="1" type="ordered locus">Sta7437_4353</name>
</gene>
<dbReference type="eggNOG" id="COG3793">
    <property type="taxonomic scope" value="Bacteria"/>
</dbReference>
<reference evidence="2" key="1">
    <citation type="journal article" date="2013" name="Proc. Natl. Acad. Sci. U.S.A.">
        <title>Improving the coverage of the cyanobacterial phylum using diversity-driven genome sequencing.</title>
        <authorList>
            <person name="Shih P.M."/>
            <person name="Wu D."/>
            <person name="Latifi A."/>
            <person name="Axen S.D."/>
            <person name="Fewer D.P."/>
            <person name="Talla E."/>
            <person name="Calteau A."/>
            <person name="Cai F."/>
            <person name="Tandeau de Marsac N."/>
            <person name="Rippka R."/>
            <person name="Herdman M."/>
            <person name="Sivonen K."/>
            <person name="Coursin T."/>
            <person name="Laurent T."/>
            <person name="Goodwin L."/>
            <person name="Nolan M."/>
            <person name="Davenport K.W."/>
            <person name="Han C.S."/>
            <person name="Rubin E.M."/>
            <person name="Eisen J.A."/>
            <person name="Woyke T."/>
            <person name="Gugger M."/>
            <person name="Kerfeld C.A."/>
        </authorList>
    </citation>
    <scope>NUCLEOTIDE SEQUENCE [LARGE SCALE GENOMIC DNA]</scope>
    <source>
        <strain evidence="2">ATCC 29371 / PCC 7437</strain>
    </source>
</reference>
<dbReference type="SUPFAM" id="SSF158682">
    <property type="entry name" value="TerB-like"/>
    <property type="match status" value="1"/>
</dbReference>
<name>K9Y1G7_STAC7</name>
<keyword evidence="2" id="KW-1185">Reference proteome</keyword>
<dbReference type="HOGENOM" id="CLU_129283_1_0_3"/>
<dbReference type="OrthoDB" id="530988at2"/>
<proteinExistence type="predicted"/>
<dbReference type="CDD" id="cd07176">
    <property type="entry name" value="terB"/>
    <property type="match status" value="1"/>
</dbReference>
<dbReference type="Gene3D" id="1.10.3680.10">
    <property type="entry name" value="TerB-like"/>
    <property type="match status" value="1"/>
</dbReference>
<dbReference type="EMBL" id="CP003653">
    <property type="protein sequence ID" value="AFZ37822.1"/>
    <property type="molecule type" value="Genomic_DNA"/>
</dbReference>
<dbReference type="InterPro" id="IPR029024">
    <property type="entry name" value="TerB-like"/>
</dbReference>
<organism evidence="1 2">
    <name type="scientific">Stanieria cyanosphaera (strain ATCC 29371 / PCC 7437)</name>
    <dbReference type="NCBI Taxonomy" id="111780"/>
    <lineage>
        <taxon>Bacteria</taxon>
        <taxon>Bacillati</taxon>
        <taxon>Cyanobacteriota</taxon>
        <taxon>Cyanophyceae</taxon>
        <taxon>Pleurocapsales</taxon>
        <taxon>Dermocarpellaceae</taxon>
        <taxon>Stanieria</taxon>
    </lineage>
</organism>
<accession>K9Y1G7</accession>
<protein>
    <submittedName>
        <fullName evidence="1">Uncharacterized protein</fullName>
    </submittedName>
</protein>